<protein>
    <recommendedName>
        <fullName evidence="7">Ion transport domain-containing protein</fullName>
    </recommendedName>
</protein>
<dbReference type="SUPFAM" id="SSF81324">
    <property type="entry name" value="Voltage-gated potassium channels"/>
    <property type="match status" value="1"/>
</dbReference>
<feature type="transmembrane region" description="Helical" evidence="6">
    <location>
        <begin position="122"/>
        <end position="140"/>
    </location>
</feature>
<evidence type="ECO:0000256" key="2">
    <source>
        <dbReference type="ARBA" id="ARBA00022692"/>
    </source>
</evidence>
<dbReference type="Proteomes" id="UP000652761">
    <property type="component" value="Unassembled WGS sequence"/>
</dbReference>
<dbReference type="OrthoDB" id="785551at2759"/>
<keyword evidence="4 6" id="KW-0472">Membrane</keyword>
<feature type="transmembrane region" description="Helical" evidence="6">
    <location>
        <begin position="240"/>
        <end position="259"/>
    </location>
</feature>
<keyword evidence="5" id="KW-0407">Ion channel</keyword>
<keyword evidence="5" id="KW-0406">Ion transport</keyword>
<keyword evidence="9" id="KW-1185">Reference proteome</keyword>
<dbReference type="Pfam" id="PF00520">
    <property type="entry name" value="Ion_trans"/>
    <property type="match status" value="1"/>
</dbReference>
<dbReference type="AlphaFoldDB" id="A0A843VD77"/>
<feature type="transmembrane region" description="Helical" evidence="6">
    <location>
        <begin position="210"/>
        <end position="228"/>
    </location>
</feature>
<evidence type="ECO:0000256" key="3">
    <source>
        <dbReference type="ARBA" id="ARBA00022989"/>
    </source>
</evidence>
<dbReference type="Gene3D" id="1.10.287.70">
    <property type="match status" value="1"/>
</dbReference>
<dbReference type="GO" id="GO:0005216">
    <property type="term" value="F:monoatomic ion channel activity"/>
    <property type="evidence" value="ECO:0007669"/>
    <property type="project" value="InterPro"/>
</dbReference>
<dbReference type="InterPro" id="IPR005821">
    <property type="entry name" value="Ion_trans_dom"/>
</dbReference>
<name>A0A843VD77_COLES</name>
<evidence type="ECO:0000313" key="8">
    <source>
        <dbReference type="EMBL" id="MQL91660.1"/>
    </source>
</evidence>
<comment type="subcellular location">
    <subcellularLocation>
        <location evidence="1">Membrane</location>
        <topology evidence="1">Multi-pass membrane protein</topology>
    </subcellularLocation>
</comment>
<proteinExistence type="predicted"/>
<dbReference type="PANTHER" id="PTHR45651">
    <property type="entry name" value="CYCLIC NUCLEOTIDE-GATED ION CHANNEL 15-RELATED-RELATED"/>
    <property type="match status" value="1"/>
</dbReference>
<dbReference type="GO" id="GO:0016020">
    <property type="term" value="C:membrane"/>
    <property type="evidence" value="ECO:0007669"/>
    <property type="project" value="UniProtKB-SubCell"/>
</dbReference>
<keyword evidence="2 6" id="KW-0812">Transmembrane</keyword>
<feature type="transmembrane region" description="Helical" evidence="6">
    <location>
        <begin position="279"/>
        <end position="304"/>
    </location>
</feature>
<accession>A0A843VD77</accession>
<organism evidence="8 9">
    <name type="scientific">Colocasia esculenta</name>
    <name type="common">Wild taro</name>
    <name type="synonym">Arum esculentum</name>
    <dbReference type="NCBI Taxonomy" id="4460"/>
    <lineage>
        <taxon>Eukaryota</taxon>
        <taxon>Viridiplantae</taxon>
        <taxon>Streptophyta</taxon>
        <taxon>Embryophyta</taxon>
        <taxon>Tracheophyta</taxon>
        <taxon>Spermatophyta</taxon>
        <taxon>Magnoliopsida</taxon>
        <taxon>Liliopsida</taxon>
        <taxon>Araceae</taxon>
        <taxon>Aroideae</taxon>
        <taxon>Colocasieae</taxon>
        <taxon>Colocasia</taxon>
    </lineage>
</organism>
<evidence type="ECO:0000256" key="5">
    <source>
        <dbReference type="ARBA" id="ARBA00023303"/>
    </source>
</evidence>
<evidence type="ECO:0000256" key="1">
    <source>
        <dbReference type="ARBA" id="ARBA00004141"/>
    </source>
</evidence>
<keyword evidence="5" id="KW-0813">Transport</keyword>
<dbReference type="EMBL" id="NMUH01001366">
    <property type="protein sequence ID" value="MQL91660.1"/>
    <property type="molecule type" value="Genomic_DNA"/>
</dbReference>
<gene>
    <name evidence="8" type="ORF">Taro_024275</name>
</gene>
<evidence type="ECO:0000256" key="6">
    <source>
        <dbReference type="SAM" id="Phobius"/>
    </source>
</evidence>
<evidence type="ECO:0000259" key="7">
    <source>
        <dbReference type="Pfam" id="PF00520"/>
    </source>
</evidence>
<evidence type="ECO:0000313" key="9">
    <source>
        <dbReference type="Proteomes" id="UP000652761"/>
    </source>
</evidence>
<dbReference type="PANTHER" id="PTHR45651:SF52">
    <property type="entry name" value="CYCLIC NUCLEOTIDE-GATED ION CHANNEL 5-RELATED"/>
    <property type="match status" value="1"/>
</dbReference>
<evidence type="ECO:0000256" key="4">
    <source>
        <dbReference type="ARBA" id="ARBA00023136"/>
    </source>
</evidence>
<keyword evidence="3 6" id="KW-1133">Transmembrane helix</keyword>
<feature type="domain" description="Ion transport" evidence="7">
    <location>
        <begin position="123"/>
        <end position="393"/>
    </location>
</feature>
<reference evidence="8" key="1">
    <citation type="submission" date="2017-07" db="EMBL/GenBank/DDBJ databases">
        <title>Taro Niue Genome Assembly and Annotation.</title>
        <authorList>
            <person name="Atibalentja N."/>
            <person name="Keating K."/>
            <person name="Fields C.J."/>
        </authorList>
    </citation>
    <scope>NUCLEOTIDE SEQUENCE</scope>
    <source>
        <strain evidence="8">Niue_2</strain>
        <tissue evidence="8">Leaf</tissue>
    </source>
</reference>
<comment type="caution">
    <text evidence="8">The sequence shown here is derived from an EMBL/GenBank/DDBJ whole genome shotgun (WGS) entry which is preliminary data.</text>
</comment>
<sequence length="478" mass="53199">MKILKNLRYLDRQVELPGADLFVGGVLIHDGLLDDLDPRLSLSSDTGRMNRCGFNIDRLGHSSNNTPMSFKTGMRKGSEGLKSLGRSLRFGVSRAVFPEDLKVSEKKIFDPQDKFLRICNRLFVISCILAVSVDPLFLYLPVVDQGQYCLGIDRKLAITTTTVRTIVDAFYLIRIALQFRTAYIAPSSRVFGRGELVIDTALIAKRYLKWHFIVDFLSVLPLPQILIWRLLQSSDASDVLATKNALFFIVLIQYIPRFLRFLPLTSELKRTSGVFAETAWAGAAYYLLWYILASHIVGAFWYFLAVEREIECWHEACISPQCVSNYLYCGNHHSEGYQSWSNIRKSIIDGNCTADDVNGNFPYGIYSDALTSGVVASKKFVSKYCYCLWWGLRNLRGRVVSSGTGRTGLAREGRLLTLRGREAVATASAGAGGCRLRLLAGAWDVRAGRIGSEQRSASMRGAGLAAGATRMEHAGAHT</sequence>